<dbReference type="Proteomes" id="UP000241462">
    <property type="component" value="Unassembled WGS sequence"/>
</dbReference>
<evidence type="ECO:0000256" key="2">
    <source>
        <dbReference type="SAM" id="SignalP"/>
    </source>
</evidence>
<sequence length="76" mass="8375">MTELLLLLACLPAMSPLASPTSLFANSADFLTKLLLVSLNPWRCLPNRTSNPIPQVQTDARTLDWQSNGDNRPARP</sequence>
<feature type="compositionally biased region" description="Polar residues" evidence="1">
    <location>
        <begin position="50"/>
        <end position="70"/>
    </location>
</feature>
<accession>A0A2T3A4H7</accession>
<organism evidence="3 4">
    <name type="scientific">Coniella lustricola</name>
    <dbReference type="NCBI Taxonomy" id="2025994"/>
    <lineage>
        <taxon>Eukaryota</taxon>
        <taxon>Fungi</taxon>
        <taxon>Dikarya</taxon>
        <taxon>Ascomycota</taxon>
        <taxon>Pezizomycotina</taxon>
        <taxon>Sordariomycetes</taxon>
        <taxon>Sordariomycetidae</taxon>
        <taxon>Diaporthales</taxon>
        <taxon>Schizoparmaceae</taxon>
        <taxon>Coniella</taxon>
    </lineage>
</organism>
<keyword evidence="2" id="KW-0732">Signal</keyword>
<evidence type="ECO:0000256" key="1">
    <source>
        <dbReference type="SAM" id="MobiDB-lite"/>
    </source>
</evidence>
<evidence type="ECO:0000313" key="3">
    <source>
        <dbReference type="EMBL" id="PSR82668.1"/>
    </source>
</evidence>
<name>A0A2T3A4H7_9PEZI</name>
<feature type="chain" id="PRO_5015771628" description="Secreted protein" evidence="2">
    <location>
        <begin position="21"/>
        <end position="76"/>
    </location>
</feature>
<proteinExistence type="predicted"/>
<dbReference type="InParanoid" id="A0A2T3A4H7"/>
<feature type="region of interest" description="Disordered" evidence="1">
    <location>
        <begin position="50"/>
        <end position="76"/>
    </location>
</feature>
<evidence type="ECO:0008006" key="5">
    <source>
        <dbReference type="Google" id="ProtNLM"/>
    </source>
</evidence>
<keyword evidence="4" id="KW-1185">Reference proteome</keyword>
<gene>
    <name evidence="3" type="ORF">BD289DRAFT_437041</name>
</gene>
<dbReference type="AlphaFoldDB" id="A0A2T3A4H7"/>
<reference evidence="3 4" key="1">
    <citation type="journal article" date="2018" name="Mycol. Prog.">
        <title>Coniella lustricola, a new species from submerged detritus.</title>
        <authorList>
            <person name="Raudabaugh D.B."/>
            <person name="Iturriaga T."/>
            <person name="Carver A."/>
            <person name="Mondo S."/>
            <person name="Pangilinan J."/>
            <person name="Lipzen A."/>
            <person name="He G."/>
            <person name="Amirebrahimi M."/>
            <person name="Grigoriev I.V."/>
            <person name="Miller A.N."/>
        </authorList>
    </citation>
    <scope>NUCLEOTIDE SEQUENCE [LARGE SCALE GENOMIC DNA]</scope>
    <source>
        <strain evidence="3 4">B22-T-1</strain>
    </source>
</reference>
<evidence type="ECO:0000313" key="4">
    <source>
        <dbReference type="Proteomes" id="UP000241462"/>
    </source>
</evidence>
<dbReference type="EMBL" id="KZ678473">
    <property type="protein sequence ID" value="PSR82668.1"/>
    <property type="molecule type" value="Genomic_DNA"/>
</dbReference>
<protein>
    <recommendedName>
        <fullName evidence="5">Secreted protein</fullName>
    </recommendedName>
</protein>
<feature type="signal peptide" evidence="2">
    <location>
        <begin position="1"/>
        <end position="20"/>
    </location>
</feature>